<comment type="caution">
    <text evidence="2">The sequence shown here is derived from an EMBL/GenBank/DDBJ whole genome shotgun (WGS) entry which is preliminary data.</text>
</comment>
<name>A0ABW8J5U3_9GAMM</name>
<gene>
    <name evidence="2" type="ORF">ISP25_07570</name>
</gene>
<proteinExistence type="predicted"/>
<keyword evidence="3" id="KW-1185">Reference proteome</keyword>
<evidence type="ECO:0000313" key="3">
    <source>
        <dbReference type="Proteomes" id="UP001620339"/>
    </source>
</evidence>
<evidence type="ECO:0000313" key="2">
    <source>
        <dbReference type="EMBL" id="MFK2876920.1"/>
    </source>
</evidence>
<organism evidence="2 3">
    <name type="scientific">Rhodanobacter hydrolyticus</name>
    <dbReference type="NCBI Taxonomy" id="2250595"/>
    <lineage>
        <taxon>Bacteria</taxon>
        <taxon>Pseudomonadati</taxon>
        <taxon>Pseudomonadota</taxon>
        <taxon>Gammaproteobacteria</taxon>
        <taxon>Lysobacterales</taxon>
        <taxon>Rhodanobacteraceae</taxon>
        <taxon>Rhodanobacter</taxon>
    </lineage>
</organism>
<accession>A0ABW8J5U3</accession>
<dbReference type="Proteomes" id="UP001620339">
    <property type="component" value="Unassembled WGS sequence"/>
</dbReference>
<reference evidence="2 3" key="1">
    <citation type="submission" date="2020-10" db="EMBL/GenBank/DDBJ databases">
        <title>Phylogeny of dyella-like bacteria.</title>
        <authorList>
            <person name="Fu J."/>
        </authorList>
    </citation>
    <scope>NUCLEOTIDE SEQUENCE [LARGE SCALE GENOMIC DNA]</scope>
    <source>
        <strain evidence="2 3">KACC 19113</strain>
    </source>
</reference>
<feature type="region of interest" description="Disordered" evidence="1">
    <location>
        <begin position="1"/>
        <end position="23"/>
    </location>
</feature>
<dbReference type="EMBL" id="JADIKK010000008">
    <property type="protein sequence ID" value="MFK2876920.1"/>
    <property type="molecule type" value="Genomic_DNA"/>
</dbReference>
<feature type="compositionally biased region" description="Polar residues" evidence="1">
    <location>
        <begin position="50"/>
        <end position="63"/>
    </location>
</feature>
<feature type="region of interest" description="Disordered" evidence="1">
    <location>
        <begin position="41"/>
        <end position="69"/>
    </location>
</feature>
<feature type="compositionally biased region" description="Basic and acidic residues" evidence="1">
    <location>
        <begin position="1"/>
        <end position="12"/>
    </location>
</feature>
<protein>
    <submittedName>
        <fullName evidence="2">Uncharacterized protein</fullName>
    </submittedName>
</protein>
<evidence type="ECO:0000256" key="1">
    <source>
        <dbReference type="SAM" id="MobiDB-lite"/>
    </source>
</evidence>
<dbReference type="RefSeq" id="WP_404612934.1">
    <property type="nucleotide sequence ID" value="NZ_JADIKK010000008.1"/>
</dbReference>
<sequence length="69" mass="7323">MSRTTIDFRDQAARPAPPEGALDYTGHEQLAEEFRKALAGPADANCSMRPVQSPSGSTDTGANAETMRA</sequence>